<keyword evidence="2" id="KW-1185">Reference proteome</keyword>
<organism evidence="1 2">
    <name type="scientific">Gluconobacter kondonii</name>
    <dbReference type="NCBI Taxonomy" id="941463"/>
    <lineage>
        <taxon>Bacteria</taxon>
        <taxon>Pseudomonadati</taxon>
        <taxon>Pseudomonadota</taxon>
        <taxon>Alphaproteobacteria</taxon>
        <taxon>Acetobacterales</taxon>
        <taxon>Acetobacteraceae</taxon>
        <taxon>Gluconobacter</taxon>
    </lineage>
</organism>
<dbReference type="EMBL" id="BSNV01000004">
    <property type="protein sequence ID" value="GLQ65356.1"/>
    <property type="molecule type" value="Genomic_DNA"/>
</dbReference>
<proteinExistence type="predicted"/>
<evidence type="ECO:0000313" key="1">
    <source>
        <dbReference type="EMBL" id="GLQ65356.1"/>
    </source>
</evidence>
<protein>
    <submittedName>
        <fullName evidence="1">Uncharacterized protein</fullName>
    </submittedName>
</protein>
<name>A0ABQ5WRR5_9PROT</name>
<reference evidence="2" key="1">
    <citation type="journal article" date="2019" name="Int. J. Syst. Evol. Microbiol.">
        <title>The Global Catalogue of Microorganisms (GCM) 10K type strain sequencing project: providing services to taxonomists for standard genome sequencing and annotation.</title>
        <authorList>
            <consortium name="The Broad Institute Genomics Platform"/>
            <consortium name="The Broad Institute Genome Sequencing Center for Infectious Disease"/>
            <person name="Wu L."/>
            <person name="Ma J."/>
        </authorList>
    </citation>
    <scope>NUCLEOTIDE SEQUENCE [LARGE SCALE GENOMIC DNA]</scope>
    <source>
        <strain evidence="2">NBRC 3266</strain>
    </source>
</reference>
<evidence type="ECO:0000313" key="2">
    <source>
        <dbReference type="Proteomes" id="UP001156629"/>
    </source>
</evidence>
<sequence length="53" mass="5842">MNDINQFRMAGSKADPNLFSGQCARNEDALAIKMRNAVACRTQSFNPEFCNSG</sequence>
<comment type="caution">
    <text evidence="1">The sequence shown here is derived from an EMBL/GenBank/DDBJ whole genome shotgun (WGS) entry which is preliminary data.</text>
</comment>
<accession>A0ABQ5WRR5</accession>
<gene>
    <name evidence="1" type="ORF">GCM10007870_09400</name>
</gene>
<dbReference type="Proteomes" id="UP001156629">
    <property type="component" value="Unassembled WGS sequence"/>
</dbReference>